<organism evidence="8 9">
    <name type="scientific">Ruminiclostridium papyrosolvens DSM 2782</name>
    <dbReference type="NCBI Taxonomy" id="588581"/>
    <lineage>
        <taxon>Bacteria</taxon>
        <taxon>Bacillati</taxon>
        <taxon>Bacillota</taxon>
        <taxon>Clostridia</taxon>
        <taxon>Eubacteriales</taxon>
        <taxon>Oscillospiraceae</taxon>
        <taxon>Ruminiclostridium</taxon>
    </lineage>
</organism>
<reference evidence="8" key="1">
    <citation type="submission" date="2009-07" db="EMBL/GenBank/DDBJ databases">
        <authorList>
            <consortium name="US DOE Joint Genome Institute (JGI-PGF)"/>
            <person name="Lucas S."/>
            <person name="Copeland A."/>
            <person name="Lapidus A."/>
            <person name="Glavina del Rio T."/>
            <person name="Tice H."/>
            <person name="Bruce D."/>
            <person name="Goodwin L."/>
            <person name="Pitluck S."/>
            <person name="Larimer F."/>
            <person name="Land M.L."/>
            <person name="Mouttaki H."/>
            <person name="He Z."/>
            <person name="Zhou J."/>
            <person name="Hemme C.L."/>
        </authorList>
    </citation>
    <scope>NUCLEOTIDE SEQUENCE [LARGE SCALE GENOMIC DNA]</scope>
    <source>
        <strain evidence="8">DSM 2782</strain>
    </source>
</reference>
<reference evidence="8" key="2">
    <citation type="submission" date="2011-01" db="EMBL/GenBank/DDBJ databases">
        <title>The Non-contiguous Finished genome of Clostridium papyrosolvens.</title>
        <authorList>
            <person name="Lucas S."/>
            <person name="Copeland A."/>
            <person name="Lapidus A."/>
            <person name="Cheng J.-F."/>
            <person name="Goodwin L."/>
            <person name="Pitluck S."/>
            <person name="Misra M."/>
            <person name="Chertkov O."/>
            <person name="Detter J.C."/>
            <person name="Han C."/>
            <person name="Tapia R."/>
            <person name="Land M."/>
            <person name="Hauser L."/>
            <person name="Kyrpides N."/>
            <person name="Ivanova N."/>
            <person name="Pagani I."/>
            <person name="Mouttaki H."/>
            <person name="He Z."/>
            <person name="Zhou J."/>
            <person name="Hemme C.L."/>
            <person name="Woyke T."/>
        </authorList>
    </citation>
    <scope>NUCLEOTIDE SEQUENCE [LARGE SCALE GENOMIC DNA]</scope>
    <source>
        <strain evidence="8">DSM 2782</strain>
    </source>
</reference>
<proteinExistence type="inferred from homology"/>
<keyword evidence="9" id="KW-1185">Reference proteome</keyword>
<dbReference type="Pfam" id="PF03601">
    <property type="entry name" value="Cons_hypoth698"/>
    <property type="match status" value="1"/>
</dbReference>
<protein>
    <submittedName>
        <fullName evidence="8">Uncharacterized protein family UPF0324</fullName>
    </submittedName>
</protein>
<feature type="transmembrane region" description="Helical" evidence="7">
    <location>
        <begin position="283"/>
        <end position="300"/>
    </location>
</feature>
<feature type="transmembrane region" description="Helical" evidence="7">
    <location>
        <begin position="252"/>
        <end position="271"/>
    </location>
</feature>
<feature type="transmembrane region" description="Helical" evidence="7">
    <location>
        <begin position="312"/>
        <end position="332"/>
    </location>
</feature>
<comment type="caution">
    <text evidence="8">The sequence shown here is derived from an EMBL/GenBank/DDBJ whole genome shotgun (WGS) entry which is preliminary data.</text>
</comment>
<gene>
    <name evidence="8" type="ORF">Cpap_1610</name>
</gene>
<dbReference type="STRING" id="588581.Cpap_1610"/>
<dbReference type="RefSeq" id="WP_004620315.1">
    <property type="nucleotide sequence ID" value="NZ_CP119677.1"/>
</dbReference>
<keyword evidence="5 7" id="KW-1133">Transmembrane helix</keyword>
<dbReference type="PANTHER" id="PTHR30106">
    <property type="entry name" value="INNER MEMBRANE PROTEIN YEIH-RELATED"/>
    <property type="match status" value="1"/>
</dbReference>
<sequence length="335" mass="35631">MVWIRKNIAGILLALVIALAATWLGGIFPIIGGPVFGILLGIIINNTIGKPAWSVSGVKFTSKKILQYAIILLGTGLSLTQVWKTGLESLYVMLFTLSFAFISAYGFGKLLKVPFNLTSLIGVGTAICGGSAIAAVSPIIEAEEKEVAYSISTIFFFNILAVLIFPPLGHLLGFSDTAFGLWAGTAINDTSSVVAAGYAYSNAAGAYATIVKLTRTTMIIPISLIYAAVTIIRKRKAAKHDDTVTYSFKRIFPWFIAGFLAASLLNTLGVFNSSAASFLSGTGKFFIVMALSAVGLNANFKEMLKTGLKPLLLGLLVWFTVTIVSIGVQFMTGQI</sequence>
<evidence type="ECO:0000313" key="9">
    <source>
        <dbReference type="Proteomes" id="UP000003860"/>
    </source>
</evidence>
<feature type="transmembrane region" description="Helical" evidence="7">
    <location>
        <begin position="146"/>
        <end position="166"/>
    </location>
</feature>
<dbReference type="AlphaFoldDB" id="F1TEQ1"/>
<dbReference type="PANTHER" id="PTHR30106:SF1">
    <property type="entry name" value="UPF0324 MEMBRANE PROTEIN FN0533"/>
    <property type="match status" value="1"/>
</dbReference>
<evidence type="ECO:0000256" key="6">
    <source>
        <dbReference type="ARBA" id="ARBA00023136"/>
    </source>
</evidence>
<evidence type="ECO:0000256" key="3">
    <source>
        <dbReference type="ARBA" id="ARBA00022475"/>
    </source>
</evidence>
<dbReference type="EMBL" id="ACXX02000009">
    <property type="protein sequence ID" value="EGD47217.1"/>
    <property type="molecule type" value="Genomic_DNA"/>
</dbReference>
<dbReference type="GO" id="GO:0005886">
    <property type="term" value="C:plasma membrane"/>
    <property type="evidence" value="ECO:0007669"/>
    <property type="project" value="UniProtKB-SubCell"/>
</dbReference>
<evidence type="ECO:0000256" key="5">
    <source>
        <dbReference type="ARBA" id="ARBA00022989"/>
    </source>
</evidence>
<keyword evidence="4 7" id="KW-0812">Transmembrane</keyword>
<feature type="transmembrane region" description="Helical" evidence="7">
    <location>
        <begin position="120"/>
        <end position="140"/>
    </location>
</feature>
<accession>F1TEQ1</accession>
<comment type="subcellular location">
    <subcellularLocation>
        <location evidence="1">Cell membrane</location>
        <topology evidence="1">Multi-pass membrane protein</topology>
    </subcellularLocation>
</comment>
<keyword evidence="6 7" id="KW-0472">Membrane</keyword>
<evidence type="ECO:0000256" key="1">
    <source>
        <dbReference type="ARBA" id="ARBA00004651"/>
    </source>
</evidence>
<keyword evidence="3" id="KW-1003">Cell membrane</keyword>
<evidence type="ECO:0000313" key="8">
    <source>
        <dbReference type="EMBL" id="EGD47217.1"/>
    </source>
</evidence>
<feature type="transmembrane region" description="Helical" evidence="7">
    <location>
        <begin position="65"/>
        <end position="83"/>
    </location>
</feature>
<comment type="similarity">
    <text evidence="2">Belongs to the UPF0324 family.</text>
</comment>
<dbReference type="Proteomes" id="UP000003860">
    <property type="component" value="Unassembled WGS sequence"/>
</dbReference>
<evidence type="ECO:0000256" key="7">
    <source>
        <dbReference type="SAM" id="Phobius"/>
    </source>
</evidence>
<feature type="transmembrane region" description="Helical" evidence="7">
    <location>
        <begin position="30"/>
        <end position="53"/>
    </location>
</feature>
<dbReference type="InterPro" id="IPR018383">
    <property type="entry name" value="UPF0324_pro"/>
</dbReference>
<evidence type="ECO:0000256" key="2">
    <source>
        <dbReference type="ARBA" id="ARBA00007977"/>
    </source>
</evidence>
<dbReference type="eggNOG" id="COG2855">
    <property type="taxonomic scope" value="Bacteria"/>
</dbReference>
<evidence type="ECO:0000256" key="4">
    <source>
        <dbReference type="ARBA" id="ARBA00022692"/>
    </source>
</evidence>
<feature type="transmembrane region" description="Helical" evidence="7">
    <location>
        <begin position="89"/>
        <end position="108"/>
    </location>
</feature>
<feature type="transmembrane region" description="Helical" evidence="7">
    <location>
        <begin position="213"/>
        <end position="232"/>
    </location>
</feature>
<name>F1TEQ1_9FIRM</name>